<name>A0A4C1URY5_EUMVA</name>
<gene>
    <name evidence="1" type="ORF">EVAR_19819_1</name>
</gene>
<keyword evidence="2" id="KW-1185">Reference proteome</keyword>
<organism evidence="1 2">
    <name type="scientific">Eumeta variegata</name>
    <name type="common">Bagworm moth</name>
    <name type="synonym">Eumeta japonica</name>
    <dbReference type="NCBI Taxonomy" id="151549"/>
    <lineage>
        <taxon>Eukaryota</taxon>
        <taxon>Metazoa</taxon>
        <taxon>Ecdysozoa</taxon>
        <taxon>Arthropoda</taxon>
        <taxon>Hexapoda</taxon>
        <taxon>Insecta</taxon>
        <taxon>Pterygota</taxon>
        <taxon>Neoptera</taxon>
        <taxon>Endopterygota</taxon>
        <taxon>Lepidoptera</taxon>
        <taxon>Glossata</taxon>
        <taxon>Ditrysia</taxon>
        <taxon>Tineoidea</taxon>
        <taxon>Psychidae</taxon>
        <taxon>Oiketicinae</taxon>
        <taxon>Eumeta</taxon>
    </lineage>
</organism>
<dbReference type="EMBL" id="BGZK01000211">
    <property type="protein sequence ID" value="GBP28777.1"/>
    <property type="molecule type" value="Genomic_DNA"/>
</dbReference>
<dbReference type="AlphaFoldDB" id="A0A4C1URY5"/>
<evidence type="ECO:0000313" key="1">
    <source>
        <dbReference type="EMBL" id="GBP28777.1"/>
    </source>
</evidence>
<sequence>MRLVSLEVTPRPELPCELMAWRLVGLLGEQAVPRASAARLATALSSYKPAARDVLDSRRRQLDAAVQGEKGDRECWFASLLIQYPVLRSSSTHSSILSDQYLNCLNMFLSDCSWLSTCASLYYIQSFPVLYALLKRQKYLL</sequence>
<dbReference type="OrthoDB" id="10567289at2759"/>
<reference evidence="1 2" key="1">
    <citation type="journal article" date="2019" name="Commun. Biol.">
        <title>The bagworm genome reveals a unique fibroin gene that provides high tensile strength.</title>
        <authorList>
            <person name="Kono N."/>
            <person name="Nakamura H."/>
            <person name="Ohtoshi R."/>
            <person name="Tomita M."/>
            <person name="Numata K."/>
            <person name="Arakawa K."/>
        </authorList>
    </citation>
    <scope>NUCLEOTIDE SEQUENCE [LARGE SCALE GENOMIC DNA]</scope>
</reference>
<accession>A0A4C1URY5</accession>
<proteinExistence type="predicted"/>
<comment type="caution">
    <text evidence="1">The sequence shown here is derived from an EMBL/GenBank/DDBJ whole genome shotgun (WGS) entry which is preliminary data.</text>
</comment>
<protein>
    <submittedName>
        <fullName evidence="1">Uncharacterized protein</fullName>
    </submittedName>
</protein>
<evidence type="ECO:0000313" key="2">
    <source>
        <dbReference type="Proteomes" id="UP000299102"/>
    </source>
</evidence>
<dbReference type="Proteomes" id="UP000299102">
    <property type="component" value="Unassembled WGS sequence"/>
</dbReference>